<dbReference type="Proteomes" id="UP000003238">
    <property type="component" value="Unassembled WGS sequence"/>
</dbReference>
<organism evidence="1 2">
    <name type="scientific">Campylobacter jejuni subsp. jejuni 2008-988</name>
    <dbReference type="NCBI Taxonomy" id="889253"/>
    <lineage>
        <taxon>Bacteria</taxon>
        <taxon>Pseudomonadati</taxon>
        <taxon>Campylobacterota</taxon>
        <taxon>Epsilonproteobacteria</taxon>
        <taxon>Campylobacterales</taxon>
        <taxon>Campylobacteraceae</taxon>
        <taxon>Campylobacter</taxon>
    </lineage>
</organism>
<evidence type="ECO:0008006" key="3">
    <source>
        <dbReference type="Google" id="ProtNLM"/>
    </source>
</evidence>
<dbReference type="EMBL" id="AIOS01000066">
    <property type="protein sequence ID" value="EIB53246.1"/>
    <property type="molecule type" value="Genomic_DNA"/>
</dbReference>
<reference evidence="1 2" key="1">
    <citation type="submission" date="2010-10" db="EMBL/GenBank/DDBJ databases">
        <authorList>
            <person name="Richards V."/>
            <person name="Lefebure T."/>
            <person name="Suzuki H."/>
            <person name="Pavinski Bitar P."/>
            <person name="Stanhope M."/>
        </authorList>
    </citation>
    <scope>NUCLEOTIDE SEQUENCE [LARGE SCALE GENOMIC DNA]</scope>
    <source>
        <strain evidence="1 2">2008-988</strain>
    </source>
</reference>
<dbReference type="AlphaFoldDB" id="A0ABC9QKF4"/>
<sequence length="48" mass="5696">QISLTAPLFKIIIIQLKILTIQNQISTYNFLKLQKIKNIGFFKKLKKY</sequence>
<accession>A0ABC9QKF4</accession>
<name>A0ABC9QKF4_CAMJU</name>
<feature type="non-terminal residue" evidence="1">
    <location>
        <position position="1"/>
    </location>
</feature>
<gene>
    <name evidence="1" type="ORF">cje154_07448</name>
</gene>
<proteinExistence type="predicted"/>
<evidence type="ECO:0000313" key="1">
    <source>
        <dbReference type="EMBL" id="EIB53246.1"/>
    </source>
</evidence>
<protein>
    <recommendedName>
        <fullName evidence="3">Transmembrane protein</fullName>
    </recommendedName>
</protein>
<evidence type="ECO:0000313" key="2">
    <source>
        <dbReference type="Proteomes" id="UP000003238"/>
    </source>
</evidence>
<comment type="caution">
    <text evidence="1">The sequence shown here is derived from an EMBL/GenBank/DDBJ whole genome shotgun (WGS) entry which is preliminary data.</text>
</comment>